<comment type="caution">
    <text evidence="1">The sequence shown here is derived from an EMBL/GenBank/DDBJ whole genome shotgun (WGS) entry which is preliminary data.</text>
</comment>
<name>K6XGZ4_9MICO</name>
<organism evidence="1 2">
    <name type="scientific">Kineosphaera limosa NBRC 100340</name>
    <dbReference type="NCBI Taxonomy" id="1184609"/>
    <lineage>
        <taxon>Bacteria</taxon>
        <taxon>Bacillati</taxon>
        <taxon>Actinomycetota</taxon>
        <taxon>Actinomycetes</taxon>
        <taxon>Micrococcales</taxon>
        <taxon>Dermatophilaceae</taxon>
        <taxon>Kineosphaera</taxon>
    </lineage>
</organism>
<dbReference type="STRING" id="1184609.KILIM_101_00140"/>
<accession>K6XGZ4</accession>
<proteinExistence type="predicted"/>
<evidence type="ECO:0000313" key="2">
    <source>
        <dbReference type="Proteomes" id="UP000008366"/>
    </source>
</evidence>
<protein>
    <submittedName>
        <fullName evidence="1">Uncharacterized protein</fullName>
    </submittedName>
</protein>
<dbReference type="eggNOG" id="COG0745">
    <property type="taxonomic scope" value="Bacteria"/>
</dbReference>
<dbReference type="Proteomes" id="UP000008366">
    <property type="component" value="Unassembled WGS sequence"/>
</dbReference>
<dbReference type="AlphaFoldDB" id="K6XGZ4"/>
<gene>
    <name evidence="1" type="ORF">KILIM_101_00140</name>
</gene>
<keyword evidence="2" id="KW-1185">Reference proteome</keyword>
<reference evidence="1 2" key="1">
    <citation type="submission" date="2012-08" db="EMBL/GenBank/DDBJ databases">
        <title>Whole genome shotgun sequence of Kineosphaera limosa NBRC 100340.</title>
        <authorList>
            <person name="Yoshida I."/>
            <person name="Isaki S."/>
            <person name="Hosoyama A."/>
            <person name="Tsuchikane K."/>
            <person name="Katsumata H."/>
            <person name="Ando Y."/>
            <person name="Ohji S."/>
            <person name="Hamada M."/>
            <person name="Tamura T."/>
            <person name="Yamazoe A."/>
            <person name="Yamazaki S."/>
            <person name="Fujita N."/>
        </authorList>
    </citation>
    <scope>NUCLEOTIDE SEQUENCE [LARGE SCALE GENOMIC DNA]</scope>
    <source>
        <strain evidence="1 2">NBRC 100340</strain>
    </source>
</reference>
<sequence length="162" mass="17234">MVTQIPDPKPIKDLFESLLGRDVEISPMSEPVVPTARRACCVGLYVDGNADVKALVAADLELSARAGAALGLVPKTGADTAIENRELPAALYDNFYEVMNIFSSLFNEGAPEDHLKLSSVFQPGSVIPTNAAKMLRGLGKRADFNLDVDGYGRGAIGVVIPF</sequence>
<dbReference type="EMBL" id="BAHD01000101">
    <property type="protein sequence ID" value="GAB98119.1"/>
    <property type="molecule type" value="Genomic_DNA"/>
</dbReference>
<evidence type="ECO:0000313" key="1">
    <source>
        <dbReference type="EMBL" id="GAB98119.1"/>
    </source>
</evidence>
<dbReference type="RefSeq" id="WP_006594651.1">
    <property type="nucleotide sequence ID" value="NZ_BAHD01000101.1"/>
</dbReference>